<evidence type="ECO:0000256" key="7">
    <source>
        <dbReference type="ARBA" id="ARBA00022692"/>
    </source>
</evidence>
<dbReference type="SMART" id="SM00388">
    <property type="entry name" value="HisKA"/>
    <property type="match status" value="1"/>
</dbReference>
<dbReference type="PANTHER" id="PTHR43065">
    <property type="entry name" value="SENSOR HISTIDINE KINASE"/>
    <property type="match status" value="1"/>
</dbReference>
<evidence type="ECO:0000313" key="18">
    <source>
        <dbReference type="EMBL" id="SHM33614.1"/>
    </source>
</evidence>
<dbReference type="InterPro" id="IPR003660">
    <property type="entry name" value="HAMP_dom"/>
</dbReference>
<dbReference type="InterPro" id="IPR003594">
    <property type="entry name" value="HATPase_dom"/>
</dbReference>
<sequence>MSVFRTLLSSVRIRLLVIALLPMLVLLPLLLGGSMLRWAGKIDEILITKVNGDLTIADQYLQRLLENSGERLAGFANSVALRDAMEDNSARNALLEEQREKLELDFLYITNGEDSPEGFSPANWPVIATALDGRWRSAVDILRPAELELLAPGLTEKAAITLVETRAAVPTDRTVEDRGMIIHSAAPIRLSDGQTGALVGGRLLNRNLDFIDTINALVYREQSLPDGSQGTATLFLDDVRVSTNVRLFENVRALGTRVSAAVRKRVLGDGQVWLDRAFVVNDWYISAYEPIVDSHGARVGMLYVGFLEAPFRAAKVNSVLTITLLFLLITILSVPLFLRWAGHIFRPLEKMTQTIAKVEAGDMNARNLPAGDSGEIAQVASHLDTLLDRIQERDRQLREWAESLEQKVDERTHDLSEANRKLEETTEQLIMSEKLAAVGEITASVAHEINNPIAVIQGNLEVARGLLNEEADKVSTEFRLIDDQVYRISAIVSKLLQFAKPEEFSGATNVISPADVVRDCLVLTRHQIEAAGVSIVTHLDSDLQVRISRTELQQVLVNLILNGIQAMPQGGTLTIRVRDAQGNVAIDVQDTGHGIPADVLKRIFDPFYTTKQAEGTGLGLSISQKLVTRAGGTLGVQSKPGAGSVFLITLPAVASE</sequence>
<dbReference type="CDD" id="cd00082">
    <property type="entry name" value="HisKA"/>
    <property type="match status" value="1"/>
</dbReference>
<evidence type="ECO:0000256" key="11">
    <source>
        <dbReference type="ARBA" id="ARBA00022989"/>
    </source>
</evidence>
<feature type="coiled-coil region" evidence="14">
    <location>
        <begin position="401"/>
        <end position="435"/>
    </location>
</feature>
<reference evidence="18 19" key="1">
    <citation type="submission" date="2016-11" db="EMBL/GenBank/DDBJ databases">
        <authorList>
            <person name="Jaros S."/>
            <person name="Januszkiewicz K."/>
            <person name="Wedrychowicz H."/>
        </authorList>
    </citation>
    <scope>NUCLEOTIDE SEQUENCE [LARGE SCALE GENOMIC DNA]</scope>
    <source>
        <strain evidence="18 19">DSM 29589</strain>
    </source>
</reference>
<dbReference type="CDD" id="cd06225">
    <property type="entry name" value="HAMP"/>
    <property type="match status" value="1"/>
</dbReference>
<evidence type="ECO:0000256" key="1">
    <source>
        <dbReference type="ARBA" id="ARBA00000085"/>
    </source>
</evidence>
<evidence type="ECO:0000256" key="4">
    <source>
        <dbReference type="ARBA" id="ARBA00022475"/>
    </source>
</evidence>
<keyword evidence="19" id="KW-1185">Reference proteome</keyword>
<dbReference type="InterPro" id="IPR029151">
    <property type="entry name" value="Sensor-like_sf"/>
</dbReference>
<dbReference type="Pfam" id="PF02518">
    <property type="entry name" value="HATPase_c"/>
    <property type="match status" value="1"/>
</dbReference>
<evidence type="ECO:0000313" key="19">
    <source>
        <dbReference type="Proteomes" id="UP000183974"/>
    </source>
</evidence>
<keyword evidence="6" id="KW-0808">Transferase</keyword>
<dbReference type="EMBL" id="FRBR01000014">
    <property type="protein sequence ID" value="SHM33614.1"/>
    <property type="molecule type" value="Genomic_DNA"/>
</dbReference>
<dbReference type="Pfam" id="PF00672">
    <property type="entry name" value="HAMP"/>
    <property type="match status" value="1"/>
</dbReference>
<dbReference type="InterPro" id="IPR003661">
    <property type="entry name" value="HisK_dim/P_dom"/>
</dbReference>
<evidence type="ECO:0000256" key="9">
    <source>
        <dbReference type="ARBA" id="ARBA00022777"/>
    </source>
</evidence>
<dbReference type="STRING" id="337701.SAMN05444398_11424"/>
<dbReference type="PRINTS" id="PR00344">
    <property type="entry name" value="BCTRLSENSOR"/>
</dbReference>
<evidence type="ECO:0000256" key="13">
    <source>
        <dbReference type="ARBA" id="ARBA00023136"/>
    </source>
</evidence>
<evidence type="ECO:0000259" key="16">
    <source>
        <dbReference type="PROSITE" id="PS50109"/>
    </source>
</evidence>
<keyword evidence="13 15" id="KW-0472">Membrane</keyword>
<feature type="transmembrane region" description="Helical" evidence="15">
    <location>
        <begin position="319"/>
        <end position="341"/>
    </location>
</feature>
<dbReference type="GO" id="GO:0005524">
    <property type="term" value="F:ATP binding"/>
    <property type="evidence" value="ECO:0007669"/>
    <property type="project" value="UniProtKB-KW"/>
</dbReference>
<evidence type="ECO:0000256" key="12">
    <source>
        <dbReference type="ARBA" id="ARBA00023012"/>
    </source>
</evidence>
<dbReference type="PANTHER" id="PTHR43065:SF10">
    <property type="entry name" value="PEROXIDE STRESS-ACTIVATED HISTIDINE KINASE MAK3"/>
    <property type="match status" value="1"/>
</dbReference>
<keyword evidence="7 15" id="KW-0812">Transmembrane</keyword>
<evidence type="ECO:0000256" key="10">
    <source>
        <dbReference type="ARBA" id="ARBA00022840"/>
    </source>
</evidence>
<evidence type="ECO:0000256" key="5">
    <source>
        <dbReference type="ARBA" id="ARBA00022553"/>
    </source>
</evidence>
<dbReference type="InterPro" id="IPR004358">
    <property type="entry name" value="Sig_transdc_His_kin-like_C"/>
</dbReference>
<dbReference type="SUPFAM" id="SSF103190">
    <property type="entry name" value="Sensory domain-like"/>
    <property type="match status" value="1"/>
</dbReference>
<dbReference type="InterPro" id="IPR036890">
    <property type="entry name" value="HATPase_C_sf"/>
</dbReference>
<evidence type="ECO:0000256" key="14">
    <source>
        <dbReference type="SAM" id="Coils"/>
    </source>
</evidence>
<evidence type="ECO:0000259" key="17">
    <source>
        <dbReference type="PROSITE" id="PS50885"/>
    </source>
</evidence>
<protein>
    <recommendedName>
        <fullName evidence="3">histidine kinase</fullName>
        <ecNumber evidence="3">2.7.13.3</ecNumber>
    </recommendedName>
</protein>
<keyword evidence="14" id="KW-0175">Coiled coil</keyword>
<keyword evidence="8" id="KW-0547">Nucleotide-binding</keyword>
<dbReference type="AlphaFoldDB" id="A0A1M7HYN7"/>
<evidence type="ECO:0000256" key="15">
    <source>
        <dbReference type="SAM" id="Phobius"/>
    </source>
</evidence>
<comment type="catalytic activity">
    <reaction evidence="1">
        <text>ATP + protein L-histidine = ADP + protein N-phospho-L-histidine.</text>
        <dbReference type="EC" id="2.7.13.3"/>
    </reaction>
</comment>
<dbReference type="GO" id="GO:0000155">
    <property type="term" value="F:phosphorelay sensor kinase activity"/>
    <property type="evidence" value="ECO:0007669"/>
    <property type="project" value="InterPro"/>
</dbReference>
<dbReference type="InterPro" id="IPR005467">
    <property type="entry name" value="His_kinase_dom"/>
</dbReference>
<keyword evidence="10" id="KW-0067">ATP-binding</keyword>
<dbReference type="InterPro" id="IPR033463">
    <property type="entry name" value="sCache_3"/>
</dbReference>
<dbReference type="Gene3D" id="1.10.287.130">
    <property type="match status" value="1"/>
</dbReference>
<feature type="domain" description="HAMP" evidence="17">
    <location>
        <begin position="342"/>
        <end position="395"/>
    </location>
</feature>
<dbReference type="PROSITE" id="PS50885">
    <property type="entry name" value="HAMP"/>
    <property type="match status" value="1"/>
</dbReference>
<dbReference type="Pfam" id="PF17202">
    <property type="entry name" value="sCache_3_3"/>
    <property type="match status" value="1"/>
</dbReference>
<organism evidence="18 19">
    <name type="scientific">Roseovarius pacificus</name>
    <dbReference type="NCBI Taxonomy" id="337701"/>
    <lineage>
        <taxon>Bacteria</taxon>
        <taxon>Pseudomonadati</taxon>
        <taxon>Pseudomonadota</taxon>
        <taxon>Alphaproteobacteria</taxon>
        <taxon>Rhodobacterales</taxon>
        <taxon>Roseobacteraceae</taxon>
        <taxon>Roseovarius</taxon>
    </lineage>
</organism>
<feature type="domain" description="Histidine kinase" evidence="16">
    <location>
        <begin position="444"/>
        <end position="654"/>
    </location>
</feature>
<keyword evidence="12" id="KW-0902">Two-component regulatory system</keyword>
<name>A0A1M7HYN7_9RHOB</name>
<dbReference type="SUPFAM" id="SSF55874">
    <property type="entry name" value="ATPase domain of HSP90 chaperone/DNA topoisomerase II/histidine kinase"/>
    <property type="match status" value="1"/>
</dbReference>
<dbReference type="SUPFAM" id="SSF158472">
    <property type="entry name" value="HAMP domain-like"/>
    <property type="match status" value="1"/>
</dbReference>
<keyword evidence="9 18" id="KW-0418">Kinase</keyword>
<dbReference type="SUPFAM" id="SSF47384">
    <property type="entry name" value="Homodimeric domain of signal transducing histidine kinase"/>
    <property type="match status" value="1"/>
</dbReference>
<dbReference type="EC" id="2.7.13.3" evidence="3"/>
<evidence type="ECO:0000256" key="8">
    <source>
        <dbReference type="ARBA" id="ARBA00022741"/>
    </source>
</evidence>
<dbReference type="Gene3D" id="6.10.340.10">
    <property type="match status" value="1"/>
</dbReference>
<evidence type="ECO:0000256" key="2">
    <source>
        <dbReference type="ARBA" id="ARBA00004651"/>
    </source>
</evidence>
<dbReference type="Proteomes" id="UP000183974">
    <property type="component" value="Unassembled WGS sequence"/>
</dbReference>
<evidence type="ECO:0000256" key="6">
    <source>
        <dbReference type="ARBA" id="ARBA00022679"/>
    </source>
</evidence>
<keyword evidence="4" id="KW-1003">Cell membrane</keyword>
<dbReference type="Gene3D" id="3.30.565.10">
    <property type="entry name" value="Histidine kinase-like ATPase, C-terminal domain"/>
    <property type="match status" value="1"/>
</dbReference>
<keyword evidence="11 15" id="KW-1133">Transmembrane helix</keyword>
<dbReference type="SMART" id="SM00387">
    <property type="entry name" value="HATPase_c"/>
    <property type="match status" value="1"/>
</dbReference>
<proteinExistence type="predicted"/>
<evidence type="ECO:0000256" key="3">
    <source>
        <dbReference type="ARBA" id="ARBA00012438"/>
    </source>
</evidence>
<accession>A0A1M7HYN7</accession>
<keyword evidence="5" id="KW-0597">Phosphoprotein</keyword>
<dbReference type="Pfam" id="PF00512">
    <property type="entry name" value="HisKA"/>
    <property type="match status" value="1"/>
</dbReference>
<dbReference type="GO" id="GO:0005886">
    <property type="term" value="C:plasma membrane"/>
    <property type="evidence" value="ECO:0007669"/>
    <property type="project" value="UniProtKB-SubCell"/>
</dbReference>
<dbReference type="InterPro" id="IPR036097">
    <property type="entry name" value="HisK_dim/P_sf"/>
</dbReference>
<gene>
    <name evidence="18" type="ORF">SAMN05444398_11424</name>
</gene>
<comment type="subcellular location">
    <subcellularLocation>
        <location evidence="2">Cell membrane</location>
        <topology evidence="2">Multi-pass membrane protein</topology>
    </subcellularLocation>
</comment>
<dbReference type="PROSITE" id="PS50109">
    <property type="entry name" value="HIS_KIN"/>
    <property type="match status" value="1"/>
</dbReference>
<dbReference type="SMART" id="SM00304">
    <property type="entry name" value="HAMP"/>
    <property type="match status" value="1"/>
</dbReference>